<dbReference type="InterPro" id="IPR011012">
    <property type="entry name" value="Longin-like_dom_sf"/>
</dbReference>
<comment type="similarity">
    <text evidence="1">Belongs to the synaptobrevin family.</text>
</comment>
<evidence type="ECO:0000313" key="13">
    <source>
        <dbReference type="EnsemblProtists" id="EKX36902"/>
    </source>
</evidence>
<dbReference type="Gene3D" id="1.20.5.110">
    <property type="match status" value="1"/>
</dbReference>
<reference evidence="12 14" key="1">
    <citation type="journal article" date="2012" name="Nature">
        <title>Algal genomes reveal evolutionary mosaicism and the fate of nucleomorphs.</title>
        <authorList>
            <consortium name="DOE Joint Genome Institute"/>
            <person name="Curtis B.A."/>
            <person name="Tanifuji G."/>
            <person name="Burki F."/>
            <person name="Gruber A."/>
            <person name="Irimia M."/>
            <person name="Maruyama S."/>
            <person name="Arias M.C."/>
            <person name="Ball S.G."/>
            <person name="Gile G.H."/>
            <person name="Hirakawa Y."/>
            <person name="Hopkins J.F."/>
            <person name="Kuo A."/>
            <person name="Rensing S.A."/>
            <person name="Schmutz J."/>
            <person name="Symeonidi A."/>
            <person name="Elias M."/>
            <person name="Eveleigh R.J."/>
            <person name="Herman E.K."/>
            <person name="Klute M.J."/>
            <person name="Nakayama T."/>
            <person name="Obornik M."/>
            <person name="Reyes-Prieto A."/>
            <person name="Armbrust E.V."/>
            <person name="Aves S.J."/>
            <person name="Beiko R.G."/>
            <person name="Coutinho P."/>
            <person name="Dacks J.B."/>
            <person name="Durnford D.G."/>
            <person name="Fast N.M."/>
            <person name="Green B.R."/>
            <person name="Grisdale C.J."/>
            <person name="Hempel F."/>
            <person name="Henrissat B."/>
            <person name="Hoppner M.P."/>
            <person name="Ishida K."/>
            <person name="Kim E."/>
            <person name="Koreny L."/>
            <person name="Kroth P.G."/>
            <person name="Liu Y."/>
            <person name="Malik S.B."/>
            <person name="Maier U.G."/>
            <person name="McRose D."/>
            <person name="Mock T."/>
            <person name="Neilson J.A."/>
            <person name="Onodera N.T."/>
            <person name="Poole A.M."/>
            <person name="Pritham E.J."/>
            <person name="Richards T.A."/>
            <person name="Rocap G."/>
            <person name="Roy S.W."/>
            <person name="Sarai C."/>
            <person name="Schaack S."/>
            <person name="Shirato S."/>
            <person name="Slamovits C.H."/>
            <person name="Spencer D.F."/>
            <person name="Suzuki S."/>
            <person name="Worden A.Z."/>
            <person name="Zauner S."/>
            <person name="Barry K."/>
            <person name="Bell C."/>
            <person name="Bharti A.K."/>
            <person name="Crow J.A."/>
            <person name="Grimwood J."/>
            <person name="Kramer R."/>
            <person name="Lindquist E."/>
            <person name="Lucas S."/>
            <person name="Salamov A."/>
            <person name="McFadden G.I."/>
            <person name="Lane C.E."/>
            <person name="Keeling P.J."/>
            <person name="Gray M.W."/>
            <person name="Grigoriev I.V."/>
            <person name="Archibald J.M."/>
        </authorList>
    </citation>
    <scope>NUCLEOTIDE SEQUENCE</scope>
    <source>
        <strain evidence="12 14">CCMP2712</strain>
    </source>
</reference>
<feature type="transmembrane region" description="Helical" evidence="9">
    <location>
        <begin position="190"/>
        <end position="209"/>
    </location>
</feature>
<dbReference type="InterPro" id="IPR051097">
    <property type="entry name" value="Synaptobrevin-like_transport"/>
</dbReference>
<dbReference type="GO" id="GO:0012505">
    <property type="term" value="C:endomembrane system"/>
    <property type="evidence" value="ECO:0007669"/>
    <property type="project" value="UniProtKB-SubCell"/>
</dbReference>
<dbReference type="Proteomes" id="UP000011087">
    <property type="component" value="Unassembled WGS sequence"/>
</dbReference>
<evidence type="ECO:0000313" key="14">
    <source>
        <dbReference type="Proteomes" id="UP000011087"/>
    </source>
</evidence>
<dbReference type="PRINTS" id="PR00219">
    <property type="entry name" value="SYNAPTOBREVN"/>
</dbReference>
<reference evidence="13" key="3">
    <citation type="submission" date="2015-06" db="UniProtKB">
        <authorList>
            <consortium name="EnsemblProtists"/>
        </authorList>
    </citation>
    <scope>IDENTIFICATION</scope>
</reference>
<keyword evidence="8" id="KW-0175">Coiled coil</keyword>
<evidence type="ECO:0000256" key="3">
    <source>
        <dbReference type="ARBA" id="ARBA00022692"/>
    </source>
</evidence>
<dbReference type="OrthoDB" id="248747at2759"/>
<evidence type="ECO:0000259" key="10">
    <source>
        <dbReference type="PROSITE" id="PS50859"/>
    </source>
</evidence>
<dbReference type="EnsemblProtists" id="EKX36902">
    <property type="protein sequence ID" value="EKX36902"/>
    <property type="gene ID" value="GUITHDRAFT_160133"/>
</dbReference>
<dbReference type="Pfam" id="PF13774">
    <property type="entry name" value="Longin"/>
    <property type="match status" value="1"/>
</dbReference>
<dbReference type="FunFam" id="3.30.450.50:FF:000015">
    <property type="entry name" value="Synaptobrevin 2 isoform 1"/>
    <property type="match status" value="1"/>
</dbReference>
<dbReference type="GO" id="GO:0016020">
    <property type="term" value="C:membrane"/>
    <property type="evidence" value="ECO:0007669"/>
    <property type="project" value="InterPro"/>
</dbReference>
<dbReference type="PROSITE" id="PS50892">
    <property type="entry name" value="V_SNARE"/>
    <property type="match status" value="1"/>
</dbReference>
<dbReference type="PANTHER" id="PTHR21136">
    <property type="entry name" value="SNARE PROTEINS"/>
    <property type="match status" value="1"/>
</dbReference>
<feature type="domain" description="V-SNARE coiled-coil homology" evidence="11">
    <location>
        <begin position="126"/>
        <end position="186"/>
    </location>
</feature>
<reference evidence="14" key="2">
    <citation type="submission" date="2012-11" db="EMBL/GenBank/DDBJ databases">
        <authorList>
            <person name="Kuo A."/>
            <person name="Curtis B.A."/>
            <person name="Tanifuji G."/>
            <person name="Burki F."/>
            <person name="Gruber A."/>
            <person name="Irimia M."/>
            <person name="Maruyama S."/>
            <person name="Arias M.C."/>
            <person name="Ball S.G."/>
            <person name="Gile G.H."/>
            <person name="Hirakawa Y."/>
            <person name="Hopkins J.F."/>
            <person name="Rensing S.A."/>
            <person name="Schmutz J."/>
            <person name="Symeonidi A."/>
            <person name="Elias M."/>
            <person name="Eveleigh R.J."/>
            <person name="Herman E.K."/>
            <person name="Klute M.J."/>
            <person name="Nakayama T."/>
            <person name="Obornik M."/>
            <person name="Reyes-Prieto A."/>
            <person name="Armbrust E.V."/>
            <person name="Aves S.J."/>
            <person name="Beiko R.G."/>
            <person name="Coutinho P."/>
            <person name="Dacks J.B."/>
            <person name="Durnford D.G."/>
            <person name="Fast N.M."/>
            <person name="Green B.R."/>
            <person name="Grisdale C."/>
            <person name="Hempe F."/>
            <person name="Henrissat B."/>
            <person name="Hoppner M.P."/>
            <person name="Ishida K.-I."/>
            <person name="Kim E."/>
            <person name="Koreny L."/>
            <person name="Kroth P.G."/>
            <person name="Liu Y."/>
            <person name="Malik S.-B."/>
            <person name="Maier U.G."/>
            <person name="McRose D."/>
            <person name="Mock T."/>
            <person name="Neilson J.A."/>
            <person name="Onodera N.T."/>
            <person name="Poole A.M."/>
            <person name="Pritham E.J."/>
            <person name="Richards T.A."/>
            <person name="Rocap G."/>
            <person name="Roy S.W."/>
            <person name="Sarai C."/>
            <person name="Schaack S."/>
            <person name="Shirato S."/>
            <person name="Slamovits C.H."/>
            <person name="Spencer D.F."/>
            <person name="Suzuki S."/>
            <person name="Worden A.Z."/>
            <person name="Zauner S."/>
            <person name="Barry K."/>
            <person name="Bell C."/>
            <person name="Bharti A.K."/>
            <person name="Crow J.A."/>
            <person name="Grimwood J."/>
            <person name="Kramer R."/>
            <person name="Lindquist E."/>
            <person name="Lucas S."/>
            <person name="Salamov A."/>
            <person name="McFadden G.I."/>
            <person name="Lane C.E."/>
            <person name="Keeling P.J."/>
            <person name="Gray M.W."/>
            <person name="Grigoriev I.V."/>
            <person name="Archibald J.M."/>
        </authorList>
    </citation>
    <scope>NUCLEOTIDE SEQUENCE</scope>
    <source>
        <strain evidence="14">CCMP2712</strain>
    </source>
</reference>
<dbReference type="GO" id="GO:0005737">
    <property type="term" value="C:cytoplasm"/>
    <property type="evidence" value="ECO:0007669"/>
    <property type="project" value="UniProtKB-ARBA"/>
</dbReference>
<evidence type="ECO:0000256" key="6">
    <source>
        <dbReference type="ARBA" id="ARBA00023136"/>
    </source>
</evidence>
<dbReference type="AlphaFoldDB" id="L1ILB1"/>
<proteinExistence type="inferred from homology"/>
<dbReference type="SUPFAM" id="SSF64356">
    <property type="entry name" value="SNARE-like"/>
    <property type="match status" value="1"/>
</dbReference>
<evidence type="ECO:0000259" key="11">
    <source>
        <dbReference type="PROSITE" id="PS50892"/>
    </source>
</evidence>
<dbReference type="eggNOG" id="KOG0859">
    <property type="taxonomic scope" value="Eukaryota"/>
</dbReference>
<dbReference type="KEGG" id="gtt:GUITHDRAFT_160133"/>
<gene>
    <name evidence="12" type="primary">VAMP7A</name>
    <name evidence="12" type="ORF">GUITHDRAFT_160133</name>
</gene>
<organism evidence="12">
    <name type="scientific">Guillardia theta (strain CCMP2712)</name>
    <name type="common">Cryptophyte</name>
    <dbReference type="NCBI Taxonomy" id="905079"/>
    <lineage>
        <taxon>Eukaryota</taxon>
        <taxon>Cryptophyceae</taxon>
        <taxon>Pyrenomonadales</taxon>
        <taxon>Geminigeraceae</taxon>
        <taxon>Guillardia</taxon>
    </lineage>
</organism>
<dbReference type="Gene3D" id="3.30.450.50">
    <property type="entry name" value="Longin domain"/>
    <property type="match status" value="1"/>
</dbReference>
<dbReference type="OMA" id="HYENRIV"/>
<evidence type="ECO:0000256" key="2">
    <source>
        <dbReference type="ARBA" id="ARBA00022448"/>
    </source>
</evidence>
<evidence type="ECO:0000256" key="9">
    <source>
        <dbReference type="SAM" id="Phobius"/>
    </source>
</evidence>
<protein>
    <submittedName>
        <fullName evidence="12">Vesicle-associated membrane protein 7A</fullName>
    </submittedName>
</protein>
<evidence type="ECO:0000256" key="8">
    <source>
        <dbReference type="PROSITE-ProRule" id="PRU00290"/>
    </source>
</evidence>
<dbReference type="RefSeq" id="XP_005823882.1">
    <property type="nucleotide sequence ID" value="XM_005823825.1"/>
</dbReference>
<dbReference type="GO" id="GO:0016192">
    <property type="term" value="P:vesicle-mediated transport"/>
    <property type="evidence" value="ECO:0007669"/>
    <property type="project" value="InterPro"/>
</dbReference>
<dbReference type="SUPFAM" id="SSF58038">
    <property type="entry name" value="SNARE fusion complex"/>
    <property type="match status" value="1"/>
</dbReference>
<keyword evidence="5 9" id="KW-1133">Transmembrane helix</keyword>
<dbReference type="PANTHER" id="PTHR21136:SF168">
    <property type="entry name" value="VESICLE-ASSOCIATED MEMBRANE PROTEIN 9"/>
    <property type="match status" value="1"/>
</dbReference>
<dbReference type="FunFam" id="1.20.5.110:FF:000004">
    <property type="entry name" value="Vesicle-associated membrane protein 7"/>
    <property type="match status" value="1"/>
</dbReference>
<keyword evidence="6 9" id="KW-0472">Membrane</keyword>
<dbReference type="GO" id="GO:0015031">
    <property type="term" value="P:protein transport"/>
    <property type="evidence" value="ECO:0007669"/>
    <property type="project" value="UniProtKB-KW"/>
</dbReference>
<dbReference type="InterPro" id="IPR001388">
    <property type="entry name" value="Synaptobrevin-like"/>
</dbReference>
<dbReference type="InterPro" id="IPR010908">
    <property type="entry name" value="Longin_dom"/>
</dbReference>
<dbReference type="STRING" id="905079.L1ILB1"/>
<dbReference type="PROSITE" id="PS50859">
    <property type="entry name" value="LONGIN"/>
    <property type="match status" value="1"/>
</dbReference>
<sequence>MSIVYSLISRGTTVFCEHTSESGNFQQVTRTILEKFDSTQEGKHSYKYDEFVFHLITEQGIVYICMANKDFQRRIAFAFLEDIKQQFEEKYSDILGTAVAYEMNKTFGKVLSEKMEFYNSNPEADHIRKVKGEIEEVKQVMSENIERILDRGDKIELLVDKSGDLSEQALKFKRSSKQLQRKLWWHNLKLQIIIVGSVSVVMLIIILGATKCFGHC</sequence>
<name>L1ILB1_GUITC</name>
<comment type="subcellular location">
    <subcellularLocation>
        <location evidence="7">Endomembrane system</location>
        <topology evidence="7">Single-pass type IV membrane protein</topology>
    </subcellularLocation>
</comment>
<keyword evidence="4" id="KW-0653">Protein transport</keyword>
<dbReference type="CDD" id="cd14824">
    <property type="entry name" value="Longin"/>
    <property type="match status" value="1"/>
</dbReference>
<dbReference type="InterPro" id="IPR042855">
    <property type="entry name" value="V_SNARE_CC"/>
</dbReference>
<dbReference type="EMBL" id="JH993066">
    <property type="protein sequence ID" value="EKX36902.1"/>
    <property type="molecule type" value="Genomic_DNA"/>
</dbReference>
<evidence type="ECO:0000256" key="7">
    <source>
        <dbReference type="ARBA" id="ARBA00046280"/>
    </source>
</evidence>
<dbReference type="GeneID" id="17293611"/>
<dbReference type="SMART" id="SM01270">
    <property type="entry name" value="Longin"/>
    <property type="match status" value="1"/>
</dbReference>
<keyword evidence="2" id="KW-0813">Transport</keyword>
<feature type="domain" description="Longin" evidence="10">
    <location>
        <begin position="7"/>
        <end position="111"/>
    </location>
</feature>
<keyword evidence="3 9" id="KW-0812">Transmembrane</keyword>
<evidence type="ECO:0000256" key="5">
    <source>
        <dbReference type="ARBA" id="ARBA00022989"/>
    </source>
</evidence>
<dbReference type="Pfam" id="PF00957">
    <property type="entry name" value="Synaptobrevin"/>
    <property type="match status" value="1"/>
</dbReference>
<dbReference type="HOGENOM" id="CLU_064620_1_1_1"/>
<dbReference type="PaxDb" id="55529-EKX36902"/>
<keyword evidence="14" id="KW-1185">Reference proteome</keyword>
<accession>L1ILB1</accession>
<evidence type="ECO:0000256" key="4">
    <source>
        <dbReference type="ARBA" id="ARBA00022927"/>
    </source>
</evidence>
<evidence type="ECO:0000256" key="1">
    <source>
        <dbReference type="ARBA" id="ARBA00008025"/>
    </source>
</evidence>
<evidence type="ECO:0000313" key="12">
    <source>
        <dbReference type="EMBL" id="EKX36902.1"/>
    </source>
</evidence>